<sequence length="129" mass="14150">MEIQRTFSGTAWETKAGYCRALRVGSQIYVSGTAPITEQGNVYAPGDAYAQTQFCIAKIQKALQSLGADLPNVVRIRLFVTDINRTEDYIKATQEAFGEHPPTNTLVGINALVDPQMLVEIEVDAICLE</sequence>
<comment type="caution">
    <text evidence="1">The sequence shown here is derived from an EMBL/GenBank/DDBJ whole genome shotgun (WGS) entry which is preliminary data.</text>
</comment>
<dbReference type="Gene3D" id="3.30.1330.40">
    <property type="entry name" value="RutC-like"/>
    <property type="match status" value="1"/>
</dbReference>
<dbReference type="Pfam" id="PF01042">
    <property type="entry name" value="Ribonuc_L-PSP"/>
    <property type="match status" value="1"/>
</dbReference>
<dbReference type="AlphaFoldDB" id="A0A1E5QI37"/>
<dbReference type="PANTHER" id="PTHR43857">
    <property type="entry name" value="BLR7761 PROTEIN"/>
    <property type="match status" value="1"/>
</dbReference>
<dbReference type="CDD" id="cd06154">
    <property type="entry name" value="YjgF_YER057c_UK114_like_6"/>
    <property type="match status" value="1"/>
</dbReference>
<dbReference type="EMBL" id="MJGC01000067">
    <property type="protein sequence ID" value="OEJ74332.1"/>
    <property type="molecule type" value="Genomic_DNA"/>
</dbReference>
<proteinExistence type="predicted"/>
<dbReference type="InterPro" id="IPR006175">
    <property type="entry name" value="YjgF/YER057c/UK114"/>
</dbReference>
<dbReference type="OrthoDB" id="9799840at2"/>
<name>A0A1E5QI37_9CYAN</name>
<evidence type="ECO:0008006" key="2">
    <source>
        <dbReference type="Google" id="ProtNLM"/>
    </source>
</evidence>
<dbReference type="STRING" id="1781255.BH720_15270"/>
<gene>
    <name evidence="1" type="ORF">BH720_15270</name>
</gene>
<organism evidence="1">
    <name type="scientific">Desertifilum tharense IPPAS B-1220</name>
    <dbReference type="NCBI Taxonomy" id="1781255"/>
    <lineage>
        <taxon>Bacteria</taxon>
        <taxon>Bacillati</taxon>
        <taxon>Cyanobacteriota</taxon>
        <taxon>Cyanophyceae</taxon>
        <taxon>Desertifilales</taxon>
        <taxon>Desertifilaceae</taxon>
        <taxon>Desertifilum</taxon>
    </lineage>
</organism>
<reference evidence="1" key="1">
    <citation type="submission" date="2016-09" db="EMBL/GenBank/DDBJ databases">
        <title>Draft genome of thermotolerant cyanobacterium Desertifilum sp. strain IPPAS B-1220.</title>
        <authorList>
            <person name="Sinetova M.A."/>
            <person name="Bolakhan K."/>
            <person name="Zayadan B.K."/>
            <person name="Mironov K.S."/>
            <person name="Ustinova V."/>
            <person name="Kupriyanova E.V."/>
            <person name="Sidorov R.A."/>
            <person name="Skrypnik A.N."/>
            <person name="Gogoleva N.E."/>
            <person name="Gogolev Y.V."/>
            <person name="Los D.A."/>
        </authorList>
    </citation>
    <scope>NUCLEOTIDE SEQUENCE [LARGE SCALE GENOMIC DNA]</scope>
    <source>
        <strain evidence="1">IPPAS B-1220</strain>
    </source>
</reference>
<protein>
    <recommendedName>
        <fullName evidence="2">Enamine deaminase RidA</fullName>
    </recommendedName>
</protein>
<dbReference type="InterPro" id="IPR035959">
    <property type="entry name" value="RutC-like_sf"/>
</dbReference>
<accession>A0A1E5QI37</accession>
<dbReference type="SUPFAM" id="SSF55298">
    <property type="entry name" value="YjgF-like"/>
    <property type="match status" value="1"/>
</dbReference>
<evidence type="ECO:0000313" key="1">
    <source>
        <dbReference type="EMBL" id="OEJ74332.1"/>
    </source>
</evidence>
<dbReference type="RefSeq" id="WP_069968079.1">
    <property type="nucleotide sequence ID" value="NZ_CM124774.1"/>
</dbReference>
<dbReference type="PANTHER" id="PTHR43857:SF1">
    <property type="entry name" value="YJGH FAMILY PROTEIN"/>
    <property type="match status" value="1"/>
</dbReference>